<dbReference type="PROSITE" id="PS00194">
    <property type="entry name" value="THIOREDOXIN_1"/>
    <property type="match status" value="1"/>
</dbReference>
<dbReference type="RefSeq" id="WP_377304849.1">
    <property type="nucleotide sequence ID" value="NZ_JBHSMK010000005.1"/>
</dbReference>
<organism evidence="4 5">
    <name type="scientific">Rhodanobacter umsongensis</name>
    <dbReference type="NCBI Taxonomy" id="633153"/>
    <lineage>
        <taxon>Bacteria</taxon>
        <taxon>Pseudomonadati</taxon>
        <taxon>Pseudomonadota</taxon>
        <taxon>Gammaproteobacteria</taxon>
        <taxon>Lysobacterales</taxon>
        <taxon>Rhodanobacteraceae</taxon>
        <taxon>Rhodanobacter</taxon>
    </lineage>
</organism>
<dbReference type="InterPro" id="IPR013766">
    <property type="entry name" value="Thioredoxin_domain"/>
</dbReference>
<dbReference type="Pfam" id="PF01790">
    <property type="entry name" value="LGT"/>
    <property type="match status" value="1"/>
</dbReference>
<dbReference type="SUPFAM" id="SSF52833">
    <property type="entry name" value="Thioredoxin-like"/>
    <property type="match status" value="1"/>
</dbReference>
<keyword evidence="4" id="KW-0808">Transferase</keyword>
<dbReference type="PANTHER" id="PTHR42852">
    <property type="entry name" value="THIOL:DISULFIDE INTERCHANGE PROTEIN DSBE"/>
    <property type="match status" value="1"/>
</dbReference>
<evidence type="ECO:0000256" key="2">
    <source>
        <dbReference type="SAM" id="Phobius"/>
    </source>
</evidence>
<name>A0ABW0JNH5_9GAMM</name>
<dbReference type="CDD" id="cd02966">
    <property type="entry name" value="TlpA_like_family"/>
    <property type="match status" value="1"/>
</dbReference>
<dbReference type="PROSITE" id="PS51352">
    <property type="entry name" value="THIOREDOXIN_2"/>
    <property type="match status" value="1"/>
</dbReference>
<accession>A0ABW0JNH5</accession>
<dbReference type="Gene3D" id="3.40.30.10">
    <property type="entry name" value="Glutaredoxin"/>
    <property type="match status" value="1"/>
</dbReference>
<proteinExistence type="predicted"/>
<evidence type="ECO:0000313" key="4">
    <source>
        <dbReference type="EMBL" id="MFC5436940.1"/>
    </source>
</evidence>
<dbReference type="InterPro" id="IPR050553">
    <property type="entry name" value="Thioredoxin_ResA/DsbE_sf"/>
</dbReference>
<keyword evidence="4" id="KW-0328">Glycosyltransferase</keyword>
<sequence>MQVIPVGPLALPVAGLLVLAGLGTAMAIDGWLHRRGRPSTEAVLWLLLLVGVVLARLAFVLRRWPEYASHPLAVLDLRDGGLSPWAGVAGVLLGALWVFWRRWPLREPLAWAVLGGVLVWSFGGLVASRLDSALHTPLPTLVLHDLDGQPRPLQLLRGKPLVVNLWASWCGPCRRELPLVAQAQGVRTQVRLVFADQGESPAEIRAFLVENRLSLDGVLIDPSSRLSQHFGVRGYPATLFFDAQGTLRSLHIGELSPATLAAQLRHIIPDTATTASHLSGVSR</sequence>
<dbReference type="InterPro" id="IPR001640">
    <property type="entry name" value="Lgt"/>
</dbReference>
<dbReference type="Pfam" id="PF00578">
    <property type="entry name" value="AhpC-TSA"/>
    <property type="match status" value="1"/>
</dbReference>
<reference evidence="5" key="1">
    <citation type="journal article" date="2019" name="Int. J. Syst. Evol. Microbiol.">
        <title>The Global Catalogue of Microorganisms (GCM) 10K type strain sequencing project: providing services to taxonomists for standard genome sequencing and annotation.</title>
        <authorList>
            <consortium name="The Broad Institute Genomics Platform"/>
            <consortium name="The Broad Institute Genome Sequencing Center for Infectious Disease"/>
            <person name="Wu L."/>
            <person name="Ma J."/>
        </authorList>
    </citation>
    <scope>NUCLEOTIDE SEQUENCE [LARGE SCALE GENOMIC DNA]</scope>
    <source>
        <strain evidence="5">JCM 17130</strain>
    </source>
</reference>
<evidence type="ECO:0000259" key="3">
    <source>
        <dbReference type="PROSITE" id="PS51352"/>
    </source>
</evidence>
<keyword evidence="2" id="KW-0472">Membrane</keyword>
<keyword evidence="5" id="KW-1185">Reference proteome</keyword>
<evidence type="ECO:0000313" key="5">
    <source>
        <dbReference type="Proteomes" id="UP001596013"/>
    </source>
</evidence>
<feature type="transmembrane region" description="Helical" evidence="2">
    <location>
        <begin position="82"/>
        <end position="103"/>
    </location>
</feature>
<keyword evidence="2" id="KW-1133">Transmembrane helix</keyword>
<dbReference type="InterPro" id="IPR036249">
    <property type="entry name" value="Thioredoxin-like_sf"/>
</dbReference>
<dbReference type="InterPro" id="IPR017937">
    <property type="entry name" value="Thioredoxin_CS"/>
</dbReference>
<protein>
    <submittedName>
        <fullName evidence="4">Prolipoprotein diacylglyceryl transferase family protein</fullName>
        <ecNumber evidence="4">2.4.99.-</ecNumber>
    </submittedName>
</protein>
<evidence type="ECO:0000256" key="1">
    <source>
        <dbReference type="ARBA" id="ARBA00023284"/>
    </source>
</evidence>
<keyword evidence="2" id="KW-0812">Transmembrane</keyword>
<dbReference type="InterPro" id="IPR000866">
    <property type="entry name" value="AhpC/TSA"/>
</dbReference>
<dbReference type="PANTHER" id="PTHR42852:SF18">
    <property type="entry name" value="CHROMOSOME UNDETERMINED SCAFFOLD_47, WHOLE GENOME SHOTGUN SEQUENCE"/>
    <property type="match status" value="1"/>
</dbReference>
<dbReference type="GO" id="GO:0016757">
    <property type="term" value="F:glycosyltransferase activity"/>
    <property type="evidence" value="ECO:0007669"/>
    <property type="project" value="UniProtKB-KW"/>
</dbReference>
<gene>
    <name evidence="4" type="ORF">ACFPME_10260</name>
</gene>
<comment type="caution">
    <text evidence="4">The sequence shown here is derived from an EMBL/GenBank/DDBJ whole genome shotgun (WGS) entry which is preliminary data.</text>
</comment>
<feature type="domain" description="Thioredoxin" evidence="3">
    <location>
        <begin position="132"/>
        <end position="269"/>
    </location>
</feature>
<dbReference type="Proteomes" id="UP001596013">
    <property type="component" value="Unassembled WGS sequence"/>
</dbReference>
<feature type="transmembrane region" description="Helical" evidence="2">
    <location>
        <begin position="109"/>
        <end position="127"/>
    </location>
</feature>
<keyword evidence="1" id="KW-0676">Redox-active center</keyword>
<dbReference type="EC" id="2.4.99.-" evidence="4"/>
<feature type="transmembrane region" description="Helical" evidence="2">
    <location>
        <begin position="43"/>
        <end position="61"/>
    </location>
</feature>
<dbReference type="EMBL" id="JBHSMK010000005">
    <property type="protein sequence ID" value="MFC5436940.1"/>
    <property type="molecule type" value="Genomic_DNA"/>
</dbReference>